<evidence type="ECO:0000313" key="10">
    <source>
        <dbReference type="EMBL" id="KAG0567802.1"/>
    </source>
</evidence>
<evidence type="ECO:0000256" key="8">
    <source>
        <dbReference type="SAM" id="MobiDB-lite"/>
    </source>
</evidence>
<dbReference type="Proteomes" id="UP000822688">
    <property type="component" value="Chromosome 7"/>
</dbReference>
<gene>
    <name evidence="10" type="ORF">KC19_7G162100</name>
</gene>
<dbReference type="InterPro" id="IPR027417">
    <property type="entry name" value="P-loop_NTPase"/>
</dbReference>
<evidence type="ECO:0000256" key="3">
    <source>
        <dbReference type="ARBA" id="ARBA00022692"/>
    </source>
</evidence>
<comment type="caution">
    <text evidence="10">The sequence shown here is derived from an EMBL/GenBank/DDBJ whole genome shotgun (WGS) entry which is preliminary data.</text>
</comment>
<evidence type="ECO:0000256" key="2">
    <source>
        <dbReference type="ARBA" id="ARBA00022448"/>
    </source>
</evidence>
<dbReference type="InterPro" id="IPR043926">
    <property type="entry name" value="ABCG_dom"/>
</dbReference>
<feature type="region of interest" description="Disordered" evidence="8">
    <location>
        <begin position="34"/>
        <end position="100"/>
    </location>
</feature>
<keyword evidence="5" id="KW-0067">ATP-binding</keyword>
<feature type="compositionally biased region" description="Polar residues" evidence="8">
    <location>
        <begin position="191"/>
        <end position="201"/>
    </location>
</feature>
<sequence length="760" mass="84827">MGQKRKEKPEDGYPMCRHAKTKVWFREKKGNNAQTQTYTTPWGSSGSDCSSSKWYDPSTTSATECHRFDSADERSDYGDISKSCSNPKCESRGSGSRSTSCHERRIYLHLNLKDRESPQLVVCPKRNHCQLQHSTSHETVIDVDDSELLPRPSWPPSRPPSRPRSRLSEPVLSMISSSSNFSPRGRIGHQGSYSKVSLQDPSQLQSLRQSYQGSGSRSSSEKPPSPTASNLTPRRMRASLHNVDRNLAHERAMSATPRSNELGLRFNSAFRRNDDEHRDLNAQSQMNPGVGGFEAQCAARSGCVGETSLALPKCPHGQQMHVNSKILPEPDCMVKVATPRSSSIKMKNDLPLRVKGGSDSPHNEPEEGFAESSTPPQTEGVVLSWEGLTVRSKVGKVLLDNLNGQITSGFTAIMGPSGSGKSTLLNTLACRMGQSASIEGRILLNGRHYKIADLKKMSGYVMQDDLLNAHLTVEETLKYTTRLKLEPSLTEEEVYSRVNHIIKQMGLDHVRGTVIGSPDKRGISGGERKRVCVGMELLTHPELLFLDEPTSGLDSVTALSLCEQLEKLASTGHCTIVCTIHQPQAKIFNLFHFLIILKAGQVIYQGKASEVLRFFEESGFPCPEYTNPADHFLDVITPSIDKARDSYRQIDDVLKSKFQALPVNMSQGSEYLVLQTTRERMPWHRQYIVLLNRGIREQSSTPSRENESLPCVKGQLECITAHPISWRRLQRRWPPRSFRPSYSRALFIGWLASREMAPSL</sequence>
<feature type="region of interest" description="Disordered" evidence="8">
    <location>
        <begin position="350"/>
        <end position="378"/>
    </location>
</feature>
<dbReference type="GO" id="GO:0005524">
    <property type="term" value="F:ATP binding"/>
    <property type="evidence" value="ECO:0007669"/>
    <property type="project" value="UniProtKB-KW"/>
</dbReference>
<evidence type="ECO:0000256" key="5">
    <source>
        <dbReference type="ARBA" id="ARBA00022840"/>
    </source>
</evidence>
<accession>A0A8T0HFL5</accession>
<keyword evidence="2" id="KW-0813">Transport</keyword>
<feature type="compositionally biased region" description="Low complexity" evidence="8">
    <location>
        <begin position="202"/>
        <end position="218"/>
    </location>
</feature>
<comment type="subcellular location">
    <subcellularLocation>
        <location evidence="1">Membrane</location>
        <topology evidence="1">Multi-pass membrane protein</topology>
    </subcellularLocation>
</comment>
<dbReference type="SUPFAM" id="SSF52540">
    <property type="entry name" value="P-loop containing nucleoside triphosphate hydrolases"/>
    <property type="match status" value="1"/>
</dbReference>
<dbReference type="Gene3D" id="3.40.50.300">
    <property type="entry name" value="P-loop containing nucleotide triphosphate hydrolases"/>
    <property type="match status" value="1"/>
</dbReference>
<dbReference type="InterPro" id="IPR003439">
    <property type="entry name" value="ABC_transporter-like_ATP-bd"/>
</dbReference>
<organism evidence="10 11">
    <name type="scientific">Ceratodon purpureus</name>
    <name type="common">Fire moss</name>
    <name type="synonym">Dicranum purpureum</name>
    <dbReference type="NCBI Taxonomy" id="3225"/>
    <lineage>
        <taxon>Eukaryota</taxon>
        <taxon>Viridiplantae</taxon>
        <taxon>Streptophyta</taxon>
        <taxon>Embryophyta</taxon>
        <taxon>Bryophyta</taxon>
        <taxon>Bryophytina</taxon>
        <taxon>Bryopsida</taxon>
        <taxon>Dicranidae</taxon>
        <taxon>Pseudoditrichales</taxon>
        <taxon>Ditrichaceae</taxon>
        <taxon>Ceratodon</taxon>
    </lineage>
</organism>
<dbReference type="GO" id="GO:0016020">
    <property type="term" value="C:membrane"/>
    <property type="evidence" value="ECO:0007669"/>
    <property type="project" value="UniProtKB-SubCell"/>
</dbReference>
<dbReference type="InterPro" id="IPR050352">
    <property type="entry name" value="ABCG_transporters"/>
</dbReference>
<evidence type="ECO:0000313" key="11">
    <source>
        <dbReference type="Proteomes" id="UP000822688"/>
    </source>
</evidence>
<proteinExistence type="predicted"/>
<dbReference type="InterPro" id="IPR017871">
    <property type="entry name" value="ABC_transporter-like_CS"/>
</dbReference>
<evidence type="ECO:0000256" key="4">
    <source>
        <dbReference type="ARBA" id="ARBA00022741"/>
    </source>
</evidence>
<dbReference type="GO" id="GO:0140359">
    <property type="term" value="F:ABC-type transporter activity"/>
    <property type="evidence" value="ECO:0007669"/>
    <property type="project" value="InterPro"/>
</dbReference>
<dbReference type="InterPro" id="IPR003593">
    <property type="entry name" value="AAA+_ATPase"/>
</dbReference>
<keyword evidence="11" id="KW-1185">Reference proteome</keyword>
<reference evidence="10" key="1">
    <citation type="submission" date="2020-06" db="EMBL/GenBank/DDBJ databases">
        <title>WGS assembly of Ceratodon purpureus strain R40.</title>
        <authorList>
            <person name="Carey S.B."/>
            <person name="Jenkins J."/>
            <person name="Shu S."/>
            <person name="Lovell J.T."/>
            <person name="Sreedasyam A."/>
            <person name="Maumus F."/>
            <person name="Tiley G.P."/>
            <person name="Fernandez-Pozo N."/>
            <person name="Barry K."/>
            <person name="Chen C."/>
            <person name="Wang M."/>
            <person name="Lipzen A."/>
            <person name="Daum C."/>
            <person name="Saski C.A."/>
            <person name="Payton A.C."/>
            <person name="Mcbreen J.C."/>
            <person name="Conrad R.E."/>
            <person name="Kollar L.M."/>
            <person name="Olsson S."/>
            <person name="Huttunen S."/>
            <person name="Landis J.B."/>
            <person name="Wickett N.J."/>
            <person name="Johnson M.G."/>
            <person name="Rensing S.A."/>
            <person name="Grimwood J."/>
            <person name="Schmutz J."/>
            <person name="Mcdaniel S.F."/>
        </authorList>
    </citation>
    <scope>NUCLEOTIDE SEQUENCE</scope>
    <source>
        <strain evidence="10">R40</strain>
    </source>
</reference>
<keyword evidence="7" id="KW-0472">Membrane</keyword>
<evidence type="ECO:0000256" key="6">
    <source>
        <dbReference type="ARBA" id="ARBA00022989"/>
    </source>
</evidence>
<name>A0A8T0HFL5_CERPU</name>
<dbReference type="SMART" id="SM00382">
    <property type="entry name" value="AAA"/>
    <property type="match status" value="1"/>
</dbReference>
<evidence type="ECO:0000259" key="9">
    <source>
        <dbReference type="PROSITE" id="PS50893"/>
    </source>
</evidence>
<dbReference type="AlphaFoldDB" id="A0A8T0HFL5"/>
<feature type="compositionally biased region" description="Pro residues" evidence="8">
    <location>
        <begin position="152"/>
        <end position="162"/>
    </location>
</feature>
<keyword evidence="3" id="KW-0812">Transmembrane</keyword>
<dbReference type="PROSITE" id="PS50893">
    <property type="entry name" value="ABC_TRANSPORTER_2"/>
    <property type="match status" value="1"/>
</dbReference>
<keyword evidence="4" id="KW-0547">Nucleotide-binding</keyword>
<dbReference type="Pfam" id="PF19055">
    <property type="entry name" value="ABC2_membrane_7"/>
    <property type="match status" value="1"/>
</dbReference>
<dbReference type="CDD" id="cd03213">
    <property type="entry name" value="ABCG_EPDR"/>
    <property type="match status" value="1"/>
</dbReference>
<dbReference type="PANTHER" id="PTHR48041">
    <property type="entry name" value="ABC TRANSPORTER G FAMILY MEMBER 28"/>
    <property type="match status" value="1"/>
</dbReference>
<dbReference type="EMBL" id="CM026428">
    <property type="protein sequence ID" value="KAG0567802.1"/>
    <property type="molecule type" value="Genomic_DNA"/>
</dbReference>
<protein>
    <recommendedName>
        <fullName evidence="9">ABC transporter domain-containing protein</fullName>
    </recommendedName>
</protein>
<feature type="compositionally biased region" description="Basic and acidic residues" evidence="8">
    <location>
        <begin position="64"/>
        <end position="79"/>
    </location>
</feature>
<feature type="compositionally biased region" description="Low complexity" evidence="8">
    <location>
        <begin position="43"/>
        <end position="52"/>
    </location>
</feature>
<evidence type="ECO:0000256" key="1">
    <source>
        <dbReference type="ARBA" id="ARBA00004141"/>
    </source>
</evidence>
<feature type="region of interest" description="Disordered" evidence="8">
    <location>
        <begin position="134"/>
        <end position="236"/>
    </location>
</feature>
<feature type="compositionally biased region" description="Polar residues" evidence="8">
    <location>
        <begin position="82"/>
        <end position="99"/>
    </location>
</feature>
<feature type="domain" description="ABC transporter" evidence="9">
    <location>
        <begin position="383"/>
        <end position="624"/>
    </location>
</feature>
<dbReference type="PANTHER" id="PTHR48041:SF139">
    <property type="entry name" value="PROTEIN SCARLET"/>
    <property type="match status" value="1"/>
</dbReference>
<keyword evidence="6" id="KW-1133">Transmembrane helix</keyword>
<evidence type="ECO:0000256" key="7">
    <source>
        <dbReference type="ARBA" id="ARBA00023136"/>
    </source>
</evidence>
<dbReference type="PROSITE" id="PS00211">
    <property type="entry name" value="ABC_TRANSPORTER_1"/>
    <property type="match status" value="1"/>
</dbReference>
<dbReference type="GO" id="GO:0016887">
    <property type="term" value="F:ATP hydrolysis activity"/>
    <property type="evidence" value="ECO:0007669"/>
    <property type="project" value="InterPro"/>
</dbReference>
<dbReference type="Pfam" id="PF00005">
    <property type="entry name" value="ABC_tran"/>
    <property type="match status" value="1"/>
</dbReference>